<keyword evidence="3" id="KW-1185">Reference proteome</keyword>
<name>A0A1I3Y0Y8_9GAMM</name>
<dbReference type="Proteomes" id="UP000198725">
    <property type="component" value="Unassembled WGS sequence"/>
</dbReference>
<dbReference type="EMBL" id="FOSR01000001">
    <property type="protein sequence ID" value="SFK25587.1"/>
    <property type="molecule type" value="Genomic_DNA"/>
</dbReference>
<reference evidence="3" key="1">
    <citation type="submission" date="2016-10" db="EMBL/GenBank/DDBJ databases">
        <authorList>
            <person name="Varghese N."/>
            <person name="Submissions S."/>
        </authorList>
    </citation>
    <scope>NUCLEOTIDE SEQUENCE [LARGE SCALE GENOMIC DNA]</scope>
    <source>
        <strain evidence="3">MO64</strain>
    </source>
</reference>
<keyword evidence="1" id="KW-1133">Transmembrane helix</keyword>
<keyword evidence="1" id="KW-0472">Membrane</keyword>
<feature type="transmembrane region" description="Helical" evidence="1">
    <location>
        <begin position="28"/>
        <end position="51"/>
    </location>
</feature>
<evidence type="ECO:0000313" key="3">
    <source>
        <dbReference type="Proteomes" id="UP000198725"/>
    </source>
</evidence>
<dbReference type="AlphaFoldDB" id="A0A1I3Y0Y8"/>
<evidence type="ECO:0000313" key="2">
    <source>
        <dbReference type="EMBL" id="SFK25587.1"/>
    </source>
</evidence>
<evidence type="ECO:0000256" key="1">
    <source>
        <dbReference type="SAM" id="Phobius"/>
    </source>
</evidence>
<organism evidence="2 3">
    <name type="scientific">Rhodanobacter glycinis</name>
    <dbReference type="NCBI Taxonomy" id="582702"/>
    <lineage>
        <taxon>Bacteria</taxon>
        <taxon>Pseudomonadati</taxon>
        <taxon>Pseudomonadota</taxon>
        <taxon>Gammaproteobacteria</taxon>
        <taxon>Lysobacterales</taxon>
        <taxon>Rhodanobacteraceae</taxon>
        <taxon>Rhodanobacter</taxon>
    </lineage>
</organism>
<proteinExistence type="predicted"/>
<protein>
    <submittedName>
        <fullName evidence="2">Uncharacterized protein</fullName>
    </submittedName>
</protein>
<accession>A0A1I3Y0Y8</accession>
<gene>
    <name evidence="2" type="ORF">SAMN05192579_101262</name>
</gene>
<sequence length="176" mass="19846">MRTVPFCLKWRHASDCSSADFPRILVDAYLTIGVVALFVLLAIAVVASLLLRRRLSRRSASMRYLLELADHLESDLKTCRAELQQAHAVMSLNPDLPAASEQEAAHAIEAGLRSLLQQRLWIRDRAPRASQAELDEAARSMSDARERLRPLLQALGQAQRELDSAMREHIRREPEA</sequence>
<keyword evidence="1" id="KW-0812">Transmembrane</keyword>